<dbReference type="Pfam" id="PF01869">
    <property type="entry name" value="BcrAD_BadFG"/>
    <property type="match status" value="1"/>
</dbReference>
<protein>
    <submittedName>
        <fullName evidence="2">Glucosamine kinase GspK</fullName>
    </submittedName>
</protein>
<dbReference type="OrthoDB" id="9772633at2"/>
<dbReference type="STRING" id="545501.BN997_01798"/>
<keyword evidence="2" id="KW-0808">Transferase</keyword>
<sequence length="330" mass="35846">MYILGIDGGGTKTKALLFHKTEGHVWETEAEAANPHSTSYTHSAKVISQIISEAYEHNHFSDNTEVSLGLGIAGLGREADRKKWVEYFQKTSPHSFPINEIVVEHDGTIALYSETFGADGIVSICGTGAITLGVHQSRTARVGGWGHVIGGDPGSGYDLGSQALIAVFNELDGLGPKTALTDLILDGEEIDCIEELIPIIYQHFEKQRVAAFASYVFQAAEMKDDIALKIIQETAKQIANRGNVLFERLFQTRDETVSFVLAGGIFQNDLIVEKVKAELAAIPSLNVLTSQNPPVIGSIALVLKQQGYLPEQIKRMLSDKGRRGAINEGL</sequence>
<dbReference type="SUPFAM" id="SSF53067">
    <property type="entry name" value="Actin-like ATPase domain"/>
    <property type="match status" value="2"/>
</dbReference>
<gene>
    <name evidence="2" type="primary">gspK</name>
    <name evidence="2" type="ORF">BN997_01798</name>
</gene>
<dbReference type="InterPro" id="IPR043129">
    <property type="entry name" value="ATPase_NBD"/>
</dbReference>
<dbReference type="PANTHER" id="PTHR43190">
    <property type="entry name" value="N-ACETYL-D-GLUCOSAMINE KINASE"/>
    <property type="match status" value="1"/>
</dbReference>
<reference evidence="2 3" key="1">
    <citation type="submission" date="2014-11" db="EMBL/GenBank/DDBJ databases">
        <authorList>
            <person name="Urmite Genomes Urmite Genomes"/>
        </authorList>
    </citation>
    <scope>NUCLEOTIDE SEQUENCE [LARGE SCALE GENOMIC DNA]</scope>
    <source>
        <strain evidence="2 3">Oc5</strain>
    </source>
</reference>
<dbReference type="InterPro" id="IPR052519">
    <property type="entry name" value="Euk-type_GlcNAc_Kinase"/>
</dbReference>
<evidence type="ECO:0000259" key="1">
    <source>
        <dbReference type="Pfam" id="PF01869"/>
    </source>
</evidence>
<accession>A0A0A1MFT1</accession>
<dbReference type="PANTHER" id="PTHR43190:SF3">
    <property type="entry name" value="N-ACETYL-D-GLUCOSAMINE KINASE"/>
    <property type="match status" value="1"/>
</dbReference>
<dbReference type="RefSeq" id="WP_042531418.1">
    <property type="nucleotide sequence ID" value="NZ_CDGG01000001.1"/>
</dbReference>
<keyword evidence="2" id="KW-0418">Kinase</keyword>
<organism evidence="2 3">
    <name type="scientific">Oceanobacillus oncorhynchi</name>
    <dbReference type="NCBI Taxonomy" id="545501"/>
    <lineage>
        <taxon>Bacteria</taxon>
        <taxon>Bacillati</taxon>
        <taxon>Bacillota</taxon>
        <taxon>Bacilli</taxon>
        <taxon>Bacillales</taxon>
        <taxon>Bacillaceae</taxon>
        <taxon>Oceanobacillus</taxon>
    </lineage>
</organism>
<feature type="domain" description="ATPase BadF/BadG/BcrA/BcrD type" evidence="1">
    <location>
        <begin position="4"/>
        <end position="279"/>
    </location>
</feature>
<dbReference type="GO" id="GO:0016301">
    <property type="term" value="F:kinase activity"/>
    <property type="evidence" value="ECO:0007669"/>
    <property type="project" value="UniProtKB-KW"/>
</dbReference>
<dbReference type="CDD" id="cd24007">
    <property type="entry name" value="ASKHA_NBD_eukNAGK-like"/>
    <property type="match status" value="1"/>
</dbReference>
<proteinExistence type="predicted"/>
<dbReference type="AlphaFoldDB" id="A0A0A1MFT1"/>
<evidence type="ECO:0000313" key="3">
    <source>
        <dbReference type="Proteomes" id="UP000040453"/>
    </source>
</evidence>
<dbReference type="Proteomes" id="UP000040453">
    <property type="component" value="Unassembled WGS sequence"/>
</dbReference>
<dbReference type="EMBL" id="CDGG01000001">
    <property type="protein sequence ID" value="CEI81943.1"/>
    <property type="molecule type" value="Genomic_DNA"/>
</dbReference>
<dbReference type="InterPro" id="IPR002731">
    <property type="entry name" value="ATPase_BadF"/>
</dbReference>
<keyword evidence="3" id="KW-1185">Reference proteome</keyword>
<dbReference type="Gene3D" id="3.30.420.40">
    <property type="match status" value="2"/>
</dbReference>
<evidence type="ECO:0000313" key="2">
    <source>
        <dbReference type="EMBL" id="CEI81943.1"/>
    </source>
</evidence>
<name>A0A0A1MFT1_9BACI</name>